<feature type="chain" id="PRO_5040118250" evidence="2">
    <location>
        <begin position="24"/>
        <end position="172"/>
    </location>
</feature>
<gene>
    <name evidence="3" type="ORF">KCU98_g22174</name>
</gene>
<dbReference type="EMBL" id="JAHFXS010008336">
    <property type="protein sequence ID" value="KAG9921283.1"/>
    <property type="molecule type" value="Genomic_DNA"/>
</dbReference>
<protein>
    <submittedName>
        <fullName evidence="3">HCP-like protein</fullName>
    </submittedName>
</protein>
<keyword evidence="2" id="KW-0732">Signal</keyword>
<sequence length="172" mass="19360">MRTSSWRAVSLLLLCLLLAFVNCQDAGLNQQDGSHHDTTPYLTTEQDHPETHTKLPHEQSPAVKDALTSLRKIRPATSRLARLSKPSGLVGKTIHYAKELFVLLFMNQPDQKDLLITDATPLPLSPVLSRAVNLLQDAAAEQDPDALWLLAEMNFHGNFTHPRNYSRAFEYY</sequence>
<name>A0A9P8F045_AURME</name>
<feature type="signal peptide" evidence="2">
    <location>
        <begin position="1"/>
        <end position="23"/>
    </location>
</feature>
<proteinExistence type="predicted"/>
<reference evidence="3" key="1">
    <citation type="journal article" date="2021" name="J Fungi (Basel)">
        <title>Virulence traits and population genomics of the black yeast Aureobasidium melanogenum.</title>
        <authorList>
            <person name="Cernosa A."/>
            <person name="Sun X."/>
            <person name="Gostincar C."/>
            <person name="Fang C."/>
            <person name="Gunde-Cimerman N."/>
            <person name="Song Z."/>
        </authorList>
    </citation>
    <scope>NUCLEOTIDE SEQUENCE</scope>
    <source>
        <strain evidence="3">EXF-9298</strain>
    </source>
</reference>
<keyword evidence="4" id="KW-1185">Reference proteome</keyword>
<evidence type="ECO:0000313" key="4">
    <source>
        <dbReference type="Proteomes" id="UP000729357"/>
    </source>
</evidence>
<dbReference type="Proteomes" id="UP000729357">
    <property type="component" value="Unassembled WGS sequence"/>
</dbReference>
<evidence type="ECO:0000256" key="1">
    <source>
        <dbReference type="SAM" id="MobiDB-lite"/>
    </source>
</evidence>
<comment type="caution">
    <text evidence="3">The sequence shown here is derived from an EMBL/GenBank/DDBJ whole genome shotgun (WGS) entry which is preliminary data.</text>
</comment>
<reference evidence="3" key="2">
    <citation type="submission" date="2021-08" db="EMBL/GenBank/DDBJ databases">
        <authorList>
            <person name="Gostincar C."/>
            <person name="Sun X."/>
            <person name="Song Z."/>
            <person name="Gunde-Cimerman N."/>
        </authorList>
    </citation>
    <scope>NUCLEOTIDE SEQUENCE</scope>
    <source>
        <strain evidence="3">EXF-9298</strain>
    </source>
</reference>
<dbReference type="Gene3D" id="1.25.40.10">
    <property type="entry name" value="Tetratricopeptide repeat domain"/>
    <property type="match status" value="1"/>
</dbReference>
<evidence type="ECO:0000313" key="3">
    <source>
        <dbReference type="EMBL" id="KAG9921283.1"/>
    </source>
</evidence>
<feature type="region of interest" description="Disordered" evidence="1">
    <location>
        <begin position="31"/>
        <end position="61"/>
    </location>
</feature>
<dbReference type="InterPro" id="IPR011990">
    <property type="entry name" value="TPR-like_helical_dom_sf"/>
</dbReference>
<dbReference type="AlphaFoldDB" id="A0A9P8F045"/>
<evidence type="ECO:0000256" key="2">
    <source>
        <dbReference type="SAM" id="SignalP"/>
    </source>
</evidence>
<feature type="non-terminal residue" evidence="3">
    <location>
        <position position="172"/>
    </location>
</feature>
<accession>A0A9P8F045</accession>
<organism evidence="3 4">
    <name type="scientific">Aureobasidium melanogenum</name>
    <name type="common">Aureobasidium pullulans var. melanogenum</name>
    <dbReference type="NCBI Taxonomy" id="46634"/>
    <lineage>
        <taxon>Eukaryota</taxon>
        <taxon>Fungi</taxon>
        <taxon>Dikarya</taxon>
        <taxon>Ascomycota</taxon>
        <taxon>Pezizomycotina</taxon>
        <taxon>Dothideomycetes</taxon>
        <taxon>Dothideomycetidae</taxon>
        <taxon>Dothideales</taxon>
        <taxon>Saccotheciaceae</taxon>
        <taxon>Aureobasidium</taxon>
    </lineage>
</organism>
<feature type="compositionally biased region" description="Basic and acidic residues" evidence="1">
    <location>
        <begin position="45"/>
        <end position="57"/>
    </location>
</feature>